<dbReference type="SMART" id="SM00298">
    <property type="entry name" value="CHROMO"/>
    <property type="match status" value="1"/>
</dbReference>
<feature type="region of interest" description="Disordered" evidence="3">
    <location>
        <begin position="87"/>
        <end position="376"/>
    </location>
</feature>
<accession>A0A1Y2FZA4</accession>
<dbReference type="OrthoDB" id="433924at2759"/>
<evidence type="ECO:0000313" key="6">
    <source>
        <dbReference type="Proteomes" id="UP000193467"/>
    </source>
</evidence>
<gene>
    <name evidence="5" type="ORF">BCR35DRAFT_300644</name>
</gene>
<evidence type="ECO:0000256" key="1">
    <source>
        <dbReference type="ARBA" id="ARBA00004123"/>
    </source>
</evidence>
<dbReference type="InterPro" id="IPR023780">
    <property type="entry name" value="Chromo_domain"/>
</dbReference>
<dbReference type="STRING" id="106004.A0A1Y2FZA4"/>
<evidence type="ECO:0000256" key="3">
    <source>
        <dbReference type="SAM" id="MobiDB-lite"/>
    </source>
</evidence>
<keyword evidence="6" id="KW-1185">Reference proteome</keyword>
<sequence>MPRQRSPDPSLVTLQRASTSLDSASSSDSDEEDTYVVEAVLKRRVGADGDWEYLVKWEGYSGDEATTWEPEENLNCPELLQEFKAEEKKKLEVKETPRSSPKLKKKEKKPPAKRVLEIVSSSDEDSEPLAPRPKPKPAPKAKEAKGKAKAVEDRPPKKSQVVVNGPPAANKPTSSKPLKKVTKASAPLPVASSSSVKRPREDSPPRRKPKLKTRTPLALESSSDSEDSGEVSSARRIATSSVNKKQKPPASAPAPAPSSSRPSFMGSAPSRLSGLPSFRKVLSDTKPKGSPPGDDDIDITLAPSTHQRSLETPSREPITSSSTSTQPNGIDANGHLPVDRPSKISAHPRLPARPTSGAFSMPGSSKHVAKPYSPGRAIPTQRSVIARLRTGDDAEVEATIAEEIARALERVKEEEAKKRAESIVKRKALAKTRLADLESRLRNTDLFLNNRPLFESKTTPVACAELMGLDETIVLSMKGRSCTFIHAPNNIPQYEAEHVALGLVLLAVGADTPHHVGEVQVVFIHRAAKLEQVTPLLVTLLTADYPVQLFNFGSAQPVAPILRRGFFIVPTLSALRQADQLATFSDFLARNPTSSLKVHPASIVLGHSALPQSWRTIVENVAEHVAEIVSPEELPSSSKLAHLATDVVLSPTDSVLILPEISVDDELEEMSMYMTQLRAAHPERHRRYVIVVDREGQDELETKLRQVGIEAMSWPGLTAAMKTAIY</sequence>
<feature type="compositionally biased region" description="Basic and acidic residues" evidence="3">
    <location>
        <begin position="87"/>
        <end position="97"/>
    </location>
</feature>
<feature type="compositionally biased region" description="Low complexity" evidence="3">
    <location>
        <begin position="17"/>
        <end position="27"/>
    </location>
</feature>
<comment type="caution">
    <text evidence="5">The sequence shown here is derived from an EMBL/GenBank/DDBJ whole genome shotgun (WGS) entry which is preliminary data.</text>
</comment>
<dbReference type="InParanoid" id="A0A1Y2FZA4"/>
<dbReference type="GO" id="GO:0006338">
    <property type="term" value="P:chromatin remodeling"/>
    <property type="evidence" value="ECO:0007669"/>
    <property type="project" value="UniProtKB-ARBA"/>
</dbReference>
<dbReference type="PROSITE" id="PS50013">
    <property type="entry name" value="CHROMO_2"/>
    <property type="match status" value="1"/>
</dbReference>
<dbReference type="GO" id="GO:0005634">
    <property type="term" value="C:nucleus"/>
    <property type="evidence" value="ECO:0007669"/>
    <property type="project" value="UniProtKB-SubCell"/>
</dbReference>
<dbReference type="InterPro" id="IPR016197">
    <property type="entry name" value="Chromo-like_dom_sf"/>
</dbReference>
<feature type="compositionally biased region" description="Low complexity" evidence="3">
    <location>
        <begin position="184"/>
        <end position="196"/>
    </location>
</feature>
<evidence type="ECO:0000313" key="5">
    <source>
        <dbReference type="EMBL" id="ORY89455.1"/>
    </source>
</evidence>
<dbReference type="InterPro" id="IPR023779">
    <property type="entry name" value="Chromodomain_CS"/>
</dbReference>
<feature type="compositionally biased region" description="Polar residues" evidence="3">
    <location>
        <begin position="302"/>
        <end position="328"/>
    </location>
</feature>
<dbReference type="Gene3D" id="2.40.50.40">
    <property type="match status" value="1"/>
</dbReference>
<reference evidence="5 6" key="1">
    <citation type="submission" date="2016-07" db="EMBL/GenBank/DDBJ databases">
        <title>Pervasive Adenine N6-methylation of Active Genes in Fungi.</title>
        <authorList>
            <consortium name="DOE Joint Genome Institute"/>
            <person name="Mondo S.J."/>
            <person name="Dannebaum R.O."/>
            <person name="Kuo R.C."/>
            <person name="Labutti K."/>
            <person name="Haridas S."/>
            <person name="Kuo A."/>
            <person name="Salamov A."/>
            <person name="Ahrendt S.R."/>
            <person name="Lipzen A."/>
            <person name="Sullivan W."/>
            <person name="Andreopoulos W.B."/>
            <person name="Clum A."/>
            <person name="Lindquist E."/>
            <person name="Daum C."/>
            <person name="Ramamoorthy G.K."/>
            <person name="Gryganskyi A."/>
            <person name="Culley D."/>
            <person name="Magnuson J.K."/>
            <person name="James T.Y."/>
            <person name="O'Malley M.A."/>
            <person name="Stajich J.E."/>
            <person name="Spatafora J.W."/>
            <person name="Visel A."/>
            <person name="Grigoriev I.V."/>
        </authorList>
    </citation>
    <scope>NUCLEOTIDE SEQUENCE [LARGE SCALE GENOMIC DNA]</scope>
    <source>
        <strain evidence="5 6">62-1032</strain>
    </source>
</reference>
<evidence type="ECO:0000259" key="4">
    <source>
        <dbReference type="PROSITE" id="PS50013"/>
    </source>
</evidence>
<dbReference type="AlphaFoldDB" id="A0A1Y2FZA4"/>
<name>A0A1Y2FZA4_9BASI</name>
<keyword evidence="2" id="KW-0539">Nucleus</keyword>
<feature type="domain" description="Chromo" evidence="4">
    <location>
        <begin position="35"/>
        <end position="95"/>
    </location>
</feature>
<protein>
    <recommendedName>
        <fullName evidence="4">Chromo domain-containing protein</fullName>
    </recommendedName>
</protein>
<organism evidence="5 6">
    <name type="scientific">Leucosporidium creatinivorum</name>
    <dbReference type="NCBI Taxonomy" id="106004"/>
    <lineage>
        <taxon>Eukaryota</taxon>
        <taxon>Fungi</taxon>
        <taxon>Dikarya</taxon>
        <taxon>Basidiomycota</taxon>
        <taxon>Pucciniomycotina</taxon>
        <taxon>Microbotryomycetes</taxon>
        <taxon>Leucosporidiales</taxon>
        <taxon>Leucosporidium</taxon>
    </lineage>
</organism>
<evidence type="ECO:0000256" key="2">
    <source>
        <dbReference type="ARBA" id="ARBA00023242"/>
    </source>
</evidence>
<dbReference type="Proteomes" id="UP000193467">
    <property type="component" value="Unassembled WGS sequence"/>
</dbReference>
<proteinExistence type="predicted"/>
<dbReference type="CDD" id="cd00024">
    <property type="entry name" value="CD_CSD"/>
    <property type="match status" value="1"/>
</dbReference>
<feature type="compositionally biased region" description="Basic and acidic residues" evidence="3">
    <location>
        <begin position="140"/>
        <end position="156"/>
    </location>
</feature>
<dbReference type="EMBL" id="MCGR01000006">
    <property type="protein sequence ID" value="ORY89455.1"/>
    <property type="molecule type" value="Genomic_DNA"/>
</dbReference>
<dbReference type="Pfam" id="PF00385">
    <property type="entry name" value="Chromo"/>
    <property type="match status" value="1"/>
</dbReference>
<comment type="subcellular location">
    <subcellularLocation>
        <location evidence="1">Nucleus</location>
    </subcellularLocation>
</comment>
<dbReference type="InterPro" id="IPR051219">
    <property type="entry name" value="Heterochromatin_chromo-domain"/>
</dbReference>
<dbReference type="PROSITE" id="PS00598">
    <property type="entry name" value="CHROMO_1"/>
    <property type="match status" value="1"/>
</dbReference>
<feature type="compositionally biased region" description="Basic residues" evidence="3">
    <location>
        <begin position="101"/>
        <end position="112"/>
    </location>
</feature>
<dbReference type="PANTHER" id="PTHR22812">
    <property type="entry name" value="CHROMOBOX PROTEIN"/>
    <property type="match status" value="1"/>
</dbReference>
<feature type="region of interest" description="Disordered" evidence="3">
    <location>
        <begin position="1"/>
        <end position="34"/>
    </location>
</feature>
<dbReference type="SUPFAM" id="SSF54160">
    <property type="entry name" value="Chromo domain-like"/>
    <property type="match status" value="1"/>
</dbReference>
<dbReference type="InterPro" id="IPR000953">
    <property type="entry name" value="Chromo/chromo_shadow_dom"/>
</dbReference>